<dbReference type="RefSeq" id="XP_031413709.1">
    <property type="nucleotide sequence ID" value="XM_031557849.1"/>
</dbReference>
<evidence type="ECO:0000313" key="3">
    <source>
        <dbReference type="RefSeq" id="XP_031413709.1"/>
    </source>
</evidence>
<dbReference type="AlphaFoldDB" id="A0A6P8ENM7"/>
<accession>A0A6P8ENM7</accession>
<dbReference type="PANTHER" id="PTHR48251">
    <property type="entry name" value="COILED-COIL DOMAIN-CONTAINING PROTEIN 160"/>
    <property type="match status" value="1"/>
</dbReference>
<sequence length="311" mass="36550">MKMSKEVELIEDTEPVNTHWVEELFRPHFSMEDAMKSIAEITKKTHVSETDHSLPECLKTSEGNEIYKRVLRERQKREEKLLMQNLAKRVATEGTPGAASSTKSLSRCTIQIQNKQPAESDCIWNKQDLASLCETVNTIERDRRRLRMQLEQAQAEVRMERQERQRLQGLLEECEQQLVLSRQEAARWALQQEVQQAESRGKDTQVQALAVEARQMAEETARWRIASTKRREEMRDAQRKRSNLTWELKRLKELHKVEEKRVVDAARLEKDVILQKLTWELEETRAKLEAERASHARSQTALELLRKHFTN</sequence>
<dbReference type="KEGG" id="char:116217937"/>
<gene>
    <name evidence="3" type="primary">ccdc160</name>
</gene>
<feature type="coiled-coil region" evidence="1">
    <location>
        <begin position="136"/>
        <end position="200"/>
    </location>
</feature>
<keyword evidence="2" id="KW-1185">Reference proteome</keyword>
<dbReference type="PANTHER" id="PTHR48251:SF1">
    <property type="entry name" value="COILED-COIL DOMAIN-CONTAINING PROTEIN 160"/>
    <property type="match status" value="1"/>
</dbReference>
<reference evidence="3" key="1">
    <citation type="submission" date="2025-08" db="UniProtKB">
        <authorList>
            <consortium name="RefSeq"/>
        </authorList>
    </citation>
    <scope>IDENTIFICATION</scope>
</reference>
<organism evidence="2 3">
    <name type="scientific">Clupea harengus</name>
    <name type="common">Atlantic herring</name>
    <dbReference type="NCBI Taxonomy" id="7950"/>
    <lineage>
        <taxon>Eukaryota</taxon>
        <taxon>Metazoa</taxon>
        <taxon>Chordata</taxon>
        <taxon>Craniata</taxon>
        <taxon>Vertebrata</taxon>
        <taxon>Euteleostomi</taxon>
        <taxon>Actinopterygii</taxon>
        <taxon>Neopterygii</taxon>
        <taxon>Teleostei</taxon>
        <taxon>Clupei</taxon>
        <taxon>Clupeiformes</taxon>
        <taxon>Clupeoidei</taxon>
        <taxon>Clupeidae</taxon>
        <taxon>Clupea</taxon>
    </lineage>
</organism>
<dbReference type="GeneID" id="116217937"/>
<protein>
    <submittedName>
        <fullName evidence="3">Coiled-coil domain-containing protein 160 homolog</fullName>
    </submittedName>
</protein>
<evidence type="ECO:0000256" key="1">
    <source>
        <dbReference type="SAM" id="Coils"/>
    </source>
</evidence>
<name>A0A6P8ENM7_CLUHA</name>
<dbReference type="CTD" id="347475"/>
<dbReference type="OrthoDB" id="5985715at2759"/>
<feature type="coiled-coil region" evidence="1">
    <location>
        <begin position="234"/>
        <end position="294"/>
    </location>
</feature>
<dbReference type="Proteomes" id="UP000515152">
    <property type="component" value="Chromosome 20"/>
</dbReference>
<proteinExistence type="predicted"/>
<keyword evidence="1" id="KW-0175">Coiled coil</keyword>
<evidence type="ECO:0000313" key="2">
    <source>
        <dbReference type="Proteomes" id="UP000515152"/>
    </source>
</evidence>